<proteinExistence type="predicted"/>
<feature type="compositionally biased region" description="Acidic residues" evidence="1">
    <location>
        <begin position="424"/>
        <end position="440"/>
    </location>
</feature>
<reference evidence="2 3" key="1">
    <citation type="journal article" date="2012" name="PLoS Pathog.">
        <title>Diverse lifestyles and strategies of plant pathogenesis encoded in the genomes of eighteen Dothideomycetes fungi.</title>
        <authorList>
            <person name="Ohm R.A."/>
            <person name="Feau N."/>
            <person name="Henrissat B."/>
            <person name="Schoch C.L."/>
            <person name="Horwitz B.A."/>
            <person name="Barry K.W."/>
            <person name="Condon B.J."/>
            <person name="Copeland A.C."/>
            <person name="Dhillon B."/>
            <person name="Glaser F."/>
            <person name="Hesse C.N."/>
            <person name="Kosti I."/>
            <person name="LaButti K."/>
            <person name="Lindquist E.A."/>
            <person name="Lucas S."/>
            <person name="Salamov A.A."/>
            <person name="Bradshaw R.E."/>
            <person name="Ciuffetti L."/>
            <person name="Hamelin R.C."/>
            <person name="Kema G.H.J."/>
            <person name="Lawrence C."/>
            <person name="Scott J.A."/>
            <person name="Spatafora J.W."/>
            <person name="Turgeon B.G."/>
            <person name="de Wit P.J.G.M."/>
            <person name="Zhong S."/>
            <person name="Goodwin S.B."/>
            <person name="Grigoriev I.V."/>
        </authorList>
    </citation>
    <scope>NUCLEOTIDE SEQUENCE [LARGE SCALE GENOMIC DNA]</scope>
    <source>
        <strain evidence="2 3">CIRAD86</strain>
    </source>
</reference>
<feature type="compositionally biased region" description="Low complexity" evidence="1">
    <location>
        <begin position="23"/>
        <end position="42"/>
    </location>
</feature>
<accession>M2ZDD1</accession>
<name>M2ZDD1_PSEFD</name>
<organism evidence="2 3">
    <name type="scientific">Pseudocercospora fijiensis (strain CIRAD86)</name>
    <name type="common">Black leaf streak disease fungus</name>
    <name type="synonym">Mycosphaerella fijiensis</name>
    <dbReference type="NCBI Taxonomy" id="383855"/>
    <lineage>
        <taxon>Eukaryota</taxon>
        <taxon>Fungi</taxon>
        <taxon>Dikarya</taxon>
        <taxon>Ascomycota</taxon>
        <taxon>Pezizomycotina</taxon>
        <taxon>Dothideomycetes</taxon>
        <taxon>Dothideomycetidae</taxon>
        <taxon>Mycosphaerellales</taxon>
        <taxon>Mycosphaerellaceae</taxon>
        <taxon>Pseudocercospora</taxon>
    </lineage>
</organism>
<feature type="compositionally biased region" description="Basic residues" evidence="1">
    <location>
        <begin position="95"/>
        <end position="106"/>
    </location>
</feature>
<evidence type="ECO:0000313" key="2">
    <source>
        <dbReference type="EMBL" id="EME77119.1"/>
    </source>
</evidence>
<dbReference type="KEGG" id="pfj:MYCFIDRAFT_200796"/>
<evidence type="ECO:0000313" key="3">
    <source>
        <dbReference type="Proteomes" id="UP000016932"/>
    </source>
</evidence>
<dbReference type="HOGENOM" id="CLU_482437_0_0_1"/>
<sequence length="565" mass="63178">MAPSLADRKSTCVYQDAAQEGKAASTSMSASAPEPTTTTTSAGISKKLKADQGSGARVSKKKSEEPGKESWKAADRNSAKEEIVGAGERGNGGSRQRRRTGSQRRGKWWESAEEEMVGLNFKSLIERGRQSSKQYTRTKRARRASPAKQRFVKEVVGGSVTAPDDSEPKRMVSPVFEPRESATWNFNPVGRLLMLDCKKLMQRQEFDGEATARGLQEENPDGQHLRQPQVCVKMYAWGRCTAQQSGDSTSELVGQDVVTRSVEETEEYEIKCHVSWKWLQNHHPRSAATFRNAYSGLEELQTIVDRVGRAQSEANSRINGINKIWKGWDWTFPGGSTPPSWPNGLLKALRTLAGAVEDWRYAVKEVAKASSARRRHKGGRRTAHVTTEDVATVTRMHKKTEPELESGLRKGKRKGKGKGKEPEPEPEPESEPESEPETETEPSPSIEIGRGEPPSKRRKTGEEEDDDDDEGEEEDDDDEEEEEDDDDEGEEEEEEKEEEEKEEETRAVRNVRRLTDYAGESSFGGVRKDSIVIDILRQTAPMEARLEQQAKASVTEELRETASLL</sequence>
<feature type="compositionally biased region" description="Basic residues" evidence="1">
    <location>
        <begin position="371"/>
        <end position="383"/>
    </location>
</feature>
<feature type="compositionally biased region" description="Basic and acidic residues" evidence="1">
    <location>
        <begin position="61"/>
        <end position="83"/>
    </location>
</feature>
<feature type="region of interest" description="Disordered" evidence="1">
    <location>
        <begin position="370"/>
        <end position="513"/>
    </location>
</feature>
<dbReference type="Proteomes" id="UP000016932">
    <property type="component" value="Unassembled WGS sequence"/>
</dbReference>
<feature type="compositionally biased region" description="Basic and acidic residues" evidence="1">
    <location>
        <begin position="1"/>
        <end position="10"/>
    </location>
</feature>
<dbReference type="VEuPathDB" id="FungiDB:MYCFIDRAFT_200796"/>
<protein>
    <submittedName>
        <fullName evidence="2">Uncharacterized protein</fullName>
    </submittedName>
</protein>
<evidence type="ECO:0000256" key="1">
    <source>
        <dbReference type="SAM" id="MobiDB-lite"/>
    </source>
</evidence>
<dbReference type="RefSeq" id="XP_007932333.1">
    <property type="nucleotide sequence ID" value="XM_007934142.1"/>
</dbReference>
<dbReference type="GeneID" id="19335896"/>
<dbReference type="EMBL" id="KB446569">
    <property type="protein sequence ID" value="EME77119.1"/>
    <property type="molecule type" value="Genomic_DNA"/>
</dbReference>
<keyword evidence="3" id="KW-1185">Reference proteome</keyword>
<dbReference type="AlphaFoldDB" id="M2ZDD1"/>
<feature type="compositionally biased region" description="Basic and acidic residues" evidence="1">
    <location>
        <begin position="399"/>
        <end position="408"/>
    </location>
</feature>
<gene>
    <name evidence="2" type="ORF">MYCFIDRAFT_200796</name>
</gene>
<feature type="compositionally biased region" description="Acidic residues" evidence="1">
    <location>
        <begin position="462"/>
        <end position="502"/>
    </location>
</feature>
<dbReference type="OrthoDB" id="10374469at2759"/>
<feature type="region of interest" description="Disordered" evidence="1">
    <location>
        <begin position="1"/>
        <end position="109"/>
    </location>
</feature>